<reference evidence="4 5" key="1">
    <citation type="submission" date="2024-03" db="EMBL/GenBank/DDBJ databases">
        <title>Aureococcus anophagefferens CCMP1851 and Kratosvirus quantuckense: Draft genome of a second virus-susceptible host strain in the model system.</title>
        <authorList>
            <person name="Chase E."/>
            <person name="Truchon A.R."/>
            <person name="Schepens W."/>
            <person name="Wilhelm S.W."/>
        </authorList>
    </citation>
    <scope>NUCLEOTIDE SEQUENCE [LARGE SCALE GENOMIC DNA]</scope>
    <source>
        <strain evidence="4 5">CCMP1851</strain>
    </source>
</reference>
<dbReference type="Gene3D" id="2.20.70.10">
    <property type="match status" value="2"/>
</dbReference>
<feature type="compositionally biased region" description="Basic and acidic residues" evidence="1">
    <location>
        <begin position="808"/>
        <end position="847"/>
    </location>
</feature>
<feature type="compositionally biased region" description="Basic and acidic residues" evidence="1">
    <location>
        <begin position="231"/>
        <end position="243"/>
    </location>
</feature>
<dbReference type="EMBL" id="JBBJCI010000083">
    <property type="protein sequence ID" value="KAK7249085.1"/>
    <property type="molecule type" value="Genomic_DNA"/>
</dbReference>
<accession>A0ABR1G7C9</accession>
<feature type="compositionally biased region" description="Basic residues" evidence="1">
    <location>
        <begin position="639"/>
        <end position="658"/>
    </location>
</feature>
<feature type="compositionally biased region" description="Low complexity" evidence="1">
    <location>
        <begin position="313"/>
        <end position="333"/>
    </location>
</feature>
<evidence type="ECO:0008006" key="6">
    <source>
        <dbReference type="Google" id="ProtNLM"/>
    </source>
</evidence>
<gene>
    <name evidence="4" type="ORF">SO694_00044299</name>
</gene>
<feature type="compositionally biased region" description="Basic residues" evidence="1">
    <location>
        <begin position="960"/>
        <end position="971"/>
    </location>
</feature>
<dbReference type="PROSITE" id="PS50003">
    <property type="entry name" value="PH_DOMAIN"/>
    <property type="match status" value="1"/>
</dbReference>
<feature type="compositionally biased region" description="Basic and acidic residues" evidence="1">
    <location>
        <begin position="1018"/>
        <end position="1031"/>
    </location>
</feature>
<feature type="region of interest" description="Disordered" evidence="1">
    <location>
        <begin position="690"/>
        <end position="1031"/>
    </location>
</feature>
<feature type="compositionally biased region" description="Basic residues" evidence="1">
    <location>
        <begin position="108"/>
        <end position="139"/>
    </location>
</feature>
<feature type="compositionally biased region" description="Low complexity" evidence="1">
    <location>
        <begin position="534"/>
        <end position="576"/>
    </location>
</feature>
<evidence type="ECO:0000313" key="5">
    <source>
        <dbReference type="Proteomes" id="UP001363151"/>
    </source>
</evidence>
<feature type="compositionally biased region" description="Basic and acidic residues" evidence="1">
    <location>
        <begin position="878"/>
        <end position="900"/>
    </location>
</feature>
<feature type="compositionally biased region" description="Basic and acidic residues" evidence="1">
    <location>
        <begin position="372"/>
        <end position="392"/>
    </location>
</feature>
<dbReference type="SMART" id="SM00456">
    <property type="entry name" value="WW"/>
    <property type="match status" value="2"/>
</dbReference>
<feature type="compositionally biased region" description="Low complexity" evidence="1">
    <location>
        <begin position="659"/>
        <end position="668"/>
    </location>
</feature>
<dbReference type="PROSITE" id="PS01159">
    <property type="entry name" value="WW_DOMAIN_1"/>
    <property type="match status" value="2"/>
</dbReference>
<feature type="domain" description="WW" evidence="3">
    <location>
        <begin position="1515"/>
        <end position="1543"/>
    </location>
</feature>
<dbReference type="Pfam" id="PF00397">
    <property type="entry name" value="WW"/>
    <property type="match status" value="2"/>
</dbReference>
<organism evidence="4 5">
    <name type="scientific">Aureococcus anophagefferens</name>
    <name type="common">Harmful bloom alga</name>
    <dbReference type="NCBI Taxonomy" id="44056"/>
    <lineage>
        <taxon>Eukaryota</taxon>
        <taxon>Sar</taxon>
        <taxon>Stramenopiles</taxon>
        <taxon>Ochrophyta</taxon>
        <taxon>Pelagophyceae</taxon>
        <taxon>Pelagomonadales</taxon>
        <taxon>Pelagomonadaceae</taxon>
        <taxon>Aureococcus</taxon>
    </lineage>
</organism>
<feature type="region of interest" description="Disordered" evidence="1">
    <location>
        <begin position="281"/>
        <end position="342"/>
    </location>
</feature>
<feature type="compositionally biased region" description="Basic residues" evidence="1">
    <location>
        <begin position="577"/>
        <end position="592"/>
    </location>
</feature>
<feature type="compositionally biased region" description="Polar residues" evidence="1">
    <location>
        <begin position="1529"/>
        <end position="1540"/>
    </location>
</feature>
<feature type="compositionally biased region" description="Low complexity" evidence="1">
    <location>
        <begin position="201"/>
        <end position="228"/>
    </location>
</feature>
<feature type="domain" description="WW" evidence="3">
    <location>
        <begin position="1442"/>
        <end position="1470"/>
    </location>
</feature>
<feature type="compositionally biased region" description="Basic and acidic residues" evidence="1">
    <location>
        <begin position="516"/>
        <end position="528"/>
    </location>
</feature>
<feature type="region of interest" description="Disordered" evidence="1">
    <location>
        <begin position="1526"/>
        <end position="1550"/>
    </location>
</feature>
<sequence length="1550" mass="163711">MASSASPLRVVAANPAEPLVASPRRAAAAPPPPPRAAVSTPPLFEEAPLAARHDLDQPARAPRAERARAARRRHRPPSSSATTPAAASRAPTTPSRTTSARARSSPGGRRRRRAARPPRRTSARARARARAAARSRGLRARAPQNIAAPPQPPAATPAAMPRPAAPPDSRDPAGAPARDDRSPLAPEMTVGRGAHGDRSRGAAPYSGGAAPDAAAPRPQPADADALAAVRSLEKRLGRARDAARGGSPRRATGGAAEATVASLETSHRGVFDELRSLRDELAAERSTSPRAVDAAVGGAPRADGRRATRRSRSASARSGALEAAARDAASSPSPRDDDSIVDVLDRNFRELRSEVRRSARAPAAEPAPARPDGGDDRYRSALRRLGLERLDPLGEAGAPVAPGSRARAAAAAAAGPAAAAQRRRGRPPNGAKSPSGAAVAGADVDRGRARGAHGRAARGGGGARAARARARAREAGDAFHPGRGRGISHFLHDDGIDLDEHAKRKRGSPSPSPAARAERVAGRAEARPRGRGGAPSPSRPRGSGVFYSVVDGDAPAAPRAADGRPTAPTTRGAAAGPRRRRGGPSTGRRARGLRGPAGHGGPDARRLRARGRSPTVGDLAPPPSSRSASRERRAATARAARRRRRPRRRPARRRRARPGRAAAPARAPGGPPAPRGTLGAAAVAALALSPPDAGARAPPSVVSVASEPRRSTPSRSPGDAASARSRTPESAAESRRTWSERSDDRRGRDRGGWHAESPQSLYTATSDPDLSRSLGRGVSEPDTSRASARATRTRATSPRGAAPRRLPGRRDGPSPERPRRDAYLAGRDGRGGDDAGDARRDGEDHGGSSRRFGRQGDDGRGGTSRRFGHGKEDEDDDYGSRRFDHRSGEEGDRSRRYGHGDDDDGYGSRRFGRRDDDDGYGSRRFGRPQRATTIRGATGAAATTTPTAARRGASAGPRGRPTRPPRARRARTPSLSARFAGGGAASRPSAPGRDVVLGARAAGRASPEEAYARFTARRSPERAATSRDRSVDLKRYARHADSDSDGEHRSVAAAELLNEATASALDMRGAKMGVLGEVLERAEADAAALRRKRQAKLLATEKELASRSARVLGPACGVVGPDGRSATLVALEAAHAAAKADGAGERRTLVALLGDEIRLQEEHERRLAALDDDLDAAKARDDFERCILLEQERKEAVASRRGLLEAIAVASSERSPRRELDVLEEELVNRRTAADLATAAPKPRLKRHEDPEPLAEEVARSNLVKAGPLGVFDEATSAWSSRDVELATDPADATSASLYVYDRDGPPRVVRVADVVSLEVPRKSRDFEIATDDATFHLRAPTTKERDAWLAALDPFLPAERADDAAAAGAGKECEIPNFKGSSLGRFPLASADCWTSDHLSERSRSAAAPPPDASLAVAAKKLNHARRGTTPEPEPRRFVVWEERHDPASGRAYYFCPETGVSSWEMPAELAKAAAADDDADDGRLKRMLSQAPRRASHVNESLNLTTQFEADAWEERADPATGRSYYFNAQTGESTWSPPANAPIRRAA</sequence>
<evidence type="ECO:0000313" key="4">
    <source>
        <dbReference type="EMBL" id="KAK7249085.1"/>
    </source>
</evidence>
<feature type="compositionally biased region" description="Low complexity" evidence="1">
    <location>
        <begin position="427"/>
        <end position="442"/>
    </location>
</feature>
<feature type="domain" description="PH" evidence="2">
    <location>
        <begin position="1262"/>
        <end position="1358"/>
    </location>
</feature>
<feature type="compositionally biased region" description="Basic and acidic residues" evidence="1">
    <location>
        <begin position="732"/>
        <end position="753"/>
    </location>
</feature>
<evidence type="ECO:0000259" key="3">
    <source>
        <dbReference type="PROSITE" id="PS50020"/>
    </source>
</evidence>
<feature type="compositionally biased region" description="Low complexity" evidence="1">
    <location>
        <begin position="396"/>
        <end position="420"/>
    </location>
</feature>
<dbReference type="InterPro" id="IPR001202">
    <property type="entry name" value="WW_dom"/>
</dbReference>
<dbReference type="SUPFAM" id="SSF51045">
    <property type="entry name" value="WW domain"/>
    <property type="match status" value="2"/>
</dbReference>
<dbReference type="SUPFAM" id="SSF50729">
    <property type="entry name" value="PH domain-like"/>
    <property type="match status" value="1"/>
</dbReference>
<feature type="compositionally biased region" description="Low complexity" evidence="1">
    <location>
        <begin position="360"/>
        <end position="371"/>
    </location>
</feature>
<evidence type="ECO:0000256" key="1">
    <source>
        <dbReference type="SAM" id="MobiDB-lite"/>
    </source>
</evidence>
<feature type="compositionally biased region" description="Low complexity" evidence="1">
    <location>
        <begin position="972"/>
        <end position="993"/>
    </location>
</feature>
<protein>
    <recommendedName>
        <fullName evidence="6">WW domain-containing protein</fullName>
    </recommendedName>
</protein>
<feature type="compositionally biased region" description="Low complexity" evidence="1">
    <location>
        <begin position="930"/>
        <end position="959"/>
    </location>
</feature>
<feature type="compositionally biased region" description="Low complexity" evidence="1">
    <location>
        <begin position="784"/>
        <end position="805"/>
    </location>
</feature>
<feature type="compositionally biased region" description="Basic and acidic residues" evidence="1">
    <location>
        <begin position="51"/>
        <end position="68"/>
    </location>
</feature>
<feature type="compositionally biased region" description="Low complexity" evidence="1">
    <location>
        <begin position="289"/>
        <end position="301"/>
    </location>
</feature>
<dbReference type="InterPro" id="IPR036020">
    <property type="entry name" value="WW_dom_sf"/>
</dbReference>
<feature type="compositionally biased region" description="Polar residues" evidence="1">
    <location>
        <begin position="757"/>
        <end position="768"/>
    </location>
</feature>
<evidence type="ECO:0000259" key="2">
    <source>
        <dbReference type="PROSITE" id="PS50003"/>
    </source>
</evidence>
<comment type="caution">
    <text evidence="4">The sequence shown here is derived from an EMBL/GenBank/DDBJ whole genome shotgun (WGS) entry which is preliminary data.</text>
</comment>
<dbReference type="CDD" id="cd00201">
    <property type="entry name" value="WW"/>
    <property type="match status" value="2"/>
</dbReference>
<keyword evidence="5" id="KW-1185">Reference proteome</keyword>
<dbReference type="PROSITE" id="PS50020">
    <property type="entry name" value="WW_DOMAIN_2"/>
    <property type="match status" value="2"/>
</dbReference>
<dbReference type="InterPro" id="IPR001849">
    <property type="entry name" value="PH_domain"/>
</dbReference>
<feature type="region of interest" description="Disordered" evidence="1">
    <location>
        <begin position="1"/>
        <end position="268"/>
    </location>
</feature>
<feature type="compositionally biased region" description="Basic and acidic residues" evidence="1">
    <location>
        <begin position="490"/>
        <end position="502"/>
    </location>
</feature>
<feature type="region of interest" description="Disordered" evidence="1">
    <location>
        <begin position="354"/>
        <end position="678"/>
    </location>
</feature>
<feature type="compositionally biased region" description="Low complexity" evidence="1">
    <location>
        <begin position="77"/>
        <end position="107"/>
    </location>
</feature>
<proteinExistence type="predicted"/>
<dbReference type="Proteomes" id="UP001363151">
    <property type="component" value="Unassembled WGS sequence"/>
</dbReference>
<name>A0ABR1G7C9_AURAN</name>